<dbReference type="InterPro" id="IPR013427">
    <property type="entry name" value="Haem-bd_dom_put"/>
</dbReference>
<dbReference type="RefSeq" id="WP_354660922.1">
    <property type="nucleotide sequence ID" value="NZ_JBEXAC010000001.1"/>
</dbReference>
<keyword evidence="7" id="KW-1185">Reference proteome</keyword>
<dbReference type="Proteomes" id="UP001549749">
    <property type="component" value="Unassembled WGS sequence"/>
</dbReference>
<organism evidence="6 7">
    <name type="scientific">Chitinophaga defluvii</name>
    <dbReference type="NCBI Taxonomy" id="3163343"/>
    <lineage>
        <taxon>Bacteria</taxon>
        <taxon>Pseudomonadati</taxon>
        <taxon>Bacteroidota</taxon>
        <taxon>Chitinophagia</taxon>
        <taxon>Chitinophagales</taxon>
        <taxon>Chitinophagaceae</taxon>
        <taxon>Chitinophaga</taxon>
    </lineage>
</organism>
<dbReference type="SUPFAM" id="SSF50952">
    <property type="entry name" value="Soluble quinoprotein glucose dehydrogenase"/>
    <property type="match status" value="1"/>
</dbReference>
<reference evidence="6 7" key="1">
    <citation type="submission" date="2024-06" db="EMBL/GenBank/DDBJ databases">
        <title>Chitinophaga defluvii sp. nov., isolated from municipal sewage.</title>
        <authorList>
            <person name="Zhang L."/>
        </authorList>
    </citation>
    <scope>NUCLEOTIDE SEQUENCE [LARGE SCALE GENOMIC DNA]</scope>
    <source>
        <strain evidence="6 7">H8</strain>
    </source>
</reference>
<keyword evidence="1 4" id="KW-0349">Heme</keyword>
<keyword evidence="3 4" id="KW-0408">Iron</keyword>
<evidence type="ECO:0000256" key="4">
    <source>
        <dbReference type="PROSITE-ProRule" id="PRU00433"/>
    </source>
</evidence>
<comment type="caution">
    <text evidence="6">The sequence shown here is derived from an EMBL/GenBank/DDBJ whole genome shotgun (WGS) entry which is preliminary data.</text>
</comment>
<evidence type="ECO:0000256" key="2">
    <source>
        <dbReference type="ARBA" id="ARBA00022723"/>
    </source>
</evidence>
<name>A0ABV2T6N5_9BACT</name>
<dbReference type="InterPro" id="IPR009056">
    <property type="entry name" value="Cyt_c-like_dom"/>
</dbReference>
<evidence type="ECO:0000256" key="3">
    <source>
        <dbReference type="ARBA" id="ARBA00023004"/>
    </source>
</evidence>
<dbReference type="NCBIfam" id="TIGR02603">
    <property type="entry name" value="CxxCH_TIGR02603"/>
    <property type="match status" value="1"/>
</dbReference>
<dbReference type="Pfam" id="PF00034">
    <property type="entry name" value="Cytochrom_C"/>
    <property type="match status" value="1"/>
</dbReference>
<evidence type="ECO:0000256" key="1">
    <source>
        <dbReference type="ARBA" id="ARBA00022617"/>
    </source>
</evidence>
<protein>
    <submittedName>
        <fullName evidence="6">C-type cytochrome</fullName>
    </submittedName>
</protein>
<feature type="domain" description="Cytochrome c" evidence="5">
    <location>
        <begin position="746"/>
        <end position="884"/>
    </location>
</feature>
<evidence type="ECO:0000313" key="7">
    <source>
        <dbReference type="Proteomes" id="UP001549749"/>
    </source>
</evidence>
<accession>A0ABV2T6N5</accession>
<dbReference type="InterPro" id="IPR011041">
    <property type="entry name" value="Quinoprot_gluc/sorb_DH_b-prop"/>
</dbReference>
<dbReference type="SUPFAM" id="SSF46626">
    <property type="entry name" value="Cytochrome c"/>
    <property type="match status" value="1"/>
</dbReference>
<dbReference type="InterPro" id="IPR011042">
    <property type="entry name" value="6-blade_b-propeller_TolB-like"/>
</dbReference>
<dbReference type="Gene3D" id="1.10.760.10">
    <property type="entry name" value="Cytochrome c-like domain"/>
    <property type="match status" value="1"/>
</dbReference>
<dbReference type="PROSITE" id="PS51007">
    <property type="entry name" value="CYTC"/>
    <property type="match status" value="1"/>
</dbReference>
<sequence length="895" mass="98578">MRISSNPSLKSLFTLTVAILVGISCNSVKDPASDEANADPKIAKLKLPADFRAEHLYNPSAEGLGSWVSMTFDDKGRMIVSDQYGSLYRLVLPAIGDTTKPKVEKLDIIDSNSKDTAKPKVSMGYAQGLLYAFNSLYVMVNHSSNDEFKKGSGLYRLQDTNGDDQFDKITLLKALDGEGEHGPHSIVLSPDKKSMYVVAGNFTAIPKMDSYRALPVWQIDNVLPLLRDPNGHDNTVANHGGWIAHIDSTGTNWELVSSGYRNPFDIAFNDAGELFTYDSDMEWDFGTPWYRPTRICHVTSGSEYGWRAGTEKWSPRYPDNLPPLLNIGQGSPTNFIYGGHANFPEKYRKSLFAFDWSFGIIYAIQTQADGASYKANAEEFLSGSPLPLTDGAIGPDGAMYFLTGGRRLESDLYRIYYTGKDAEKGEMVAVEPTADQKLRRQLEEYHGAPKAGAVDFVWPYLKHSDRFIRFAARIALEHQPVAQWQDRVLNEKDPVALTTATLALARQGNAAVKTQALKSLMGVDYTQLTEQQQIDFLRAIELVCARMGEPDAATKAQLAAYLNPQYPAKTNDLNRSLSKLMVYLDAPEAVAKTMALMSVAVDDTTGQKTAMESSDLILRNPQYGMDIANMLSKMPPLQQTYYAIALSAAKNGWTPELRDQYFQWFYKAFSYKGGHSFVGFIDNARKNALNNVPKPDFAHFNAISGDSLVNTSRNNTVQGSVQPKGPGRGWNVEEALAVVEKGEGPRNYEQGKAMFTASLCGACHGMRGEGGTAGPDLTQLGSRFSTKDILEAIIDPGKTISDQYGATEFKLKAGGSVVGRLVKQDSEKYYISQNPFAPQVLKEVLKKDVKNTAVSTVSPMLPGLINRLNEDELRDLIAYLKSGGNAQDTVFVAKK</sequence>
<evidence type="ECO:0000313" key="6">
    <source>
        <dbReference type="EMBL" id="MET6998287.1"/>
    </source>
</evidence>
<gene>
    <name evidence="6" type="ORF">ABR189_12950</name>
</gene>
<evidence type="ECO:0000259" key="5">
    <source>
        <dbReference type="PROSITE" id="PS51007"/>
    </source>
</evidence>
<dbReference type="PROSITE" id="PS51257">
    <property type="entry name" value="PROKAR_LIPOPROTEIN"/>
    <property type="match status" value="1"/>
</dbReference>
<dbReference type="Gene3D" id="2.120.10.30">
    <property type="entry name" value="TolB, C-terminal domain"/>
    <property type="match status" value="1"/>
</dbReference>
<dbReference type="InterPro" id="IPR036909">
    <property type="entry name" value="Cyt_c-like_dom_sf"/>
</dbReference>
<dbReference type="PANTHER" id="PTHR33546">
    <property type="entry name" value="LARGE, MULTIFUNCTIONAL SECRETED PROTEIN-RELATED"/>
    <property type="match status" value="1"/>
</dbReference>
<proteinExistence type="predicted"/>
<dbReference type="EMBL" id="JBEXAC010000001">
    <property type="protein sequence ID" value="MET6998287.1"/>
    <property type="molecule type" value="Genomic_DNA"/>
</dbReference>
<keyword evidence="2 4" id="KW-0479">Metal-binding</keyword>
<dbReference type="PANTHER" id="PTHR33546:SF1">
    <property type="entry name" value="LARGE, MULTIFUNCTIONAL SECRETED PROTEIN"/>
    <property type="match status" value="1"/>
</dbReference>